<dbReference type="InterPro" id="IPR006162">
    <property type="entry name" value="Ppantetheine_attach_site"/>
</dbReference>
<dbReference type="Gene3D" id="3.30.300.30">
    <property type="match status" value="1"/>
</dbReference>
<dbReference type="EMBL" id="JAJVDC020000011">
    <property type="protein sequence ID" value="KAL1635400.1"/>
    <property type="molecule type" value="Genomic_DNA"/>
</dbReference>
<dbReference type="InterPro" id="IPR000873">
    <property type="entry name" value="AMP-dep_synth/lig_dom"/>
</dbReference>
<dbReference type="Gene3D" id="3.40.50.12780">
    <property type="entry name" value="N-terminal domain of ligase-like"/>
    <property type="match status" value="1"/>
</dbReference>
<dbReference type="SUPFAM" id="SSF56801">
    <property type="entry name" value="Acetyl-CoA synthetase-like"/>
    <property type="match status" value="1"/>
</dbReference>
<dbReference type="SMART" id="SM00823">
    <property type="entry name" value="PKS_PP"/>
    <property type="match status" value="2"/>
</dbReference>
<organism evidence="6 7">
    <name type="scientific">Neofusicoccum ribis</name>
    <dbReference type="NCBI Taxonomy" id="45134"/>
    <lineage>
        <taxon>Eukaryota</taxon>
        <taxon>Fungi</taxon>
        <taxon>Dikarya</taxon>
        <taxon>Ascomycota</taxon>
        <taxon>Pezizomycotina</taxon>
        <taxon>Dothideomycetes</taxon>
        <taxon>Dothideomycetes incertae sedis</taxon>
        <taxon>Botryosphaeriales</taxon>
        <taxon>Botryosphaeriaceae</taxon>
        <taxon>Neofusicoccum</taxon>
    </lineage>
</organism>
<feature type="domain" description="Carrier" evidence="5">
    <location>
        <begin position="1300"/>
        <end position="1376"/>
    </location>
</feature>
<dbReference type="Pfam" id="PF00550">
    <property type="entry name" value="PP-binding"/>
    <property type="match status" value="2"/>
</dbReference>
<dbReference type="InterPro" id="IPR009081">
    <property type="entry name" value="PP-bd_ACP"/>
</dbReference>
<dbReference type="PROSITE" id="PS00455">
    <property type="entry name" value="AMP_BINDING"/>
    <property type="match status" value="1"/>
</dbReference>
<keyword evidence="2" id="KW-0597">Phosphoprotein</keyword>
<dbReference type="InterPro" id="IPR023213">
    <property type="entry name" value="CAT-like_dom_sf"/>
</dbReference>
<gene>
    <name evidence="6" type="ORF">SLS56_001825</name>
</gene>
<evidence type="ECO:0000259" key="5">
    <source>
        <dbReference type="PROSITE" id="PS50075"/>
    </source>
</evidence>
<dbReference type="Proteomes" id="UP001521116">
    <property type="component" value="Unassembled WGS sequence"/>
</dbReference>
<reference evidence="6 7" key="1">
    <citation type="submission" date="2024-02" db="EMBL/GenBank/DDBJ databases">
        <title>De novo assembly and annotation of 12 fungi associated with fruit tree decline syndrome in Ontario, Canada.</title>
        <authorList>
            <person name="Sulman M."/>
            <person name="Ellouze W."/>
            <person name="Ilyukhin E."/>
        </authorList>
    </citation>
    <scope>NUCLEOTIDE SEQUENCE [LARGE SCALE GENOMIC DNA]</scope>
    <source>
        <strain evidence="6 7">M1-105</strain>
    </source>
</reference>
<dbReference type="PANTHER" id="PTHR45527:SF3">
    <property type="entry name" value="SIDEROPHORE SYNTHETASE (EUROFUNG)"/>
    <property type="match status" value="1"/>
</dbReference>
<dbReference type="CDD" id="cd05918">
    <property type="entry name" value="A_NRPS_SidN3_like"/>
    <property type="match status" value="1"/>
</dbReference>
<dbReference type="Gene3D" id="3.30.559.30">
    <property type="entry name" value="Nonribosomal peptide synthetase, condensation domain"/>
    <property type="match status" value="2"/>
</dbReference>
<evidence type="ECO:0000256" key="3">
    <source>
        <dbReference type="ARBA" id="ARBA00022598"/>
    </source>
</evidence>
<dbReference type="Pfam" id="PF00668">
    <property type="entry name" value="Condensation"/>
    <property type="match status" value="2"/>
</dbReference>
<dbReference type="Pfam" id="PF00501">
    <property type="entry name" value="AMP-binding"/>
    <property type="match status" value="1"/>
</dbReference>
<proteinExistence type="inferred from homology"/>
<dbReference type="InterPro" id="IPR001242">
    <property type="entry name" value="Condensation_dom"/>
</dbReference>
<dbReference type="PROSITE" id="PS50075">
    <property type="entry name" value="CARRIER"/>
    <property type="match status" value="2"/>
</dbReference>
<comment type="caution">
    <text evidence="6">The sequence shown here is derived from an EMBL/GenBank/DDBJ whole genome shotgun (WGS) entry which is preliminary data.</text>
</comment>
<accession>A0ABR3T799</accession>
<sequence length="1814" mass="197754">MAGVIANGLDHHSVVADDDTGSIPFTPAVPMRDSQEHADCFVLAWILLLYRNSAESAFTSGISSTVDGESSRTPTASGFAAEFVSQIHDPVSAVLERIRERSDQPPSTAAWDGQSMFFSNAGSLAEQDAESSLHMDTRVSDGQVWVRQTRRPPVSRHMAMFQVYAYVDILNAVLADPSQTVAQAIQLRERELAQLWQWNTPLAPRIDRCMHELFAEQARLDPDRPAVVSWDGQLTYGELDELSSRLAGRLAALGAGVGAIVPLCFEKSKWTSVALIAVMKTGSAFSLTDPSQPEARLRVIAEEVGARIVLTSESKAELGAQIAPDGAAVVAVGAQLLQDTESSGWEPAAVPPSATLYVIFTSGSTGKPKGIEISHSNYTSGAVPRGDIVGYRPHSRVLDFASYAFDVSIDCMLCTLATGGVICVPSEEQRMNDLGGAIRSMDANMAHMTPSVARVLDPDTMSSLEVIGLGGEAVSARDAAAWSERTRPVICYGPSECTVGCTVNGDVAPGRTSIGRGVGGATWICDPDDHDRLMPVGAVGELLVEGPLVGKGYLNQPDKTAEVFVEDLPWLLAGLDSAGAPGRRGRLYKTGDLVRYDPDGSGNIVFVGRKDAQVKLRGQRVELGEVEYHVQSHLPAGTGVAAEVVKPAGGEPTLVAFVAANSSPPSFAPELRRAIAGLDQALARELPIYMLPSAYIPLERIPTLVSLKTDRKRLRELGAALSRQQLAKLRAATAGEQREPRTPMERTLHRLWTALFGSDTQVGLDSSFFGLGGDSLAAMRLVAAARKEGLSLTVASIFTHPRLVDMAAVVGSLDDAREAVAAFSLLPQGWDAGAARSSTAELCGVAPGLVEDAYPCTPLQEGLMALSAKVKSAYVAQRVVALPDLLTAHRLRDAFNAAAADCPILRTRIVQVPGRGLVQVVVRGDLPWTASTSIERYIAQDQEDEMGLGTALARLGMAVDDATGAVSFVLTIHHALYDGWSMPLVVERVNRAYQGLGTARLAPFRAFIHHLTTIDHEVSRGYWRETLDGAGRPQFPALPFPGYQTKADSLLERYVTLPKRAASNTTIATAIRGAWALVAAQYTSDDVVFGETLTGRNANIVGVEDIEGPMITTVPLRVRIDPRARAADYLQTIHRDTVSRIPHEHLGLQNIRRLHPDAREACELRTGLVMHPTAEPEDFKPRSDDEPALGFMPANDLEAAAEALKFNSYALMLVCSLEPHGFLIMASFDQNTLSVARAEKVLEQFEHTVQKLCEDGQVLIGDIDCVTQPGFYAEHRHPNGLVIPPPKLEQPRRDSAMHSPIATEKQQKLRSLWSRVLGISEEEIDADANFFELGGDSIAAMKLVSEARLEGLRLTVADMFKNRYLLDMADVVQVTESQLSPSSKTYTPFSLLDAPLQAIKPALENPDWNVVDVLPARPLQEIAVQGTTTLPRFSARYELMYLDAAIDKRRLFASCQELVARNEILRTVFVECEARCYGVVLEKLQVPIVEYRTDAGLPAFAEKLCNLDVETLMPLGSSFVKFFFIQGASDQSCLVMRISHAQYDEMCLPALLRQLSALYEGKPVADSIPFSSFVHHVLKENIPASTQYWRDLLKGSSMTVLQPKTPLVSKQSIFIQKKVDISARSKETTIATLPTAAWALCLARRLSIRDVTFGEVVTGRNIDFANADKVMGPCWQYVPTRVKFEPGWTALDLLDSVQQQHIASAAHEGMGLKEIVQNCTDWPQTIDWFDSVVHQDVEHVETMSFLSANSRLETIYPHLEPLREWKIQFFPQGDSITIEIVTRESWLEEAHSLLGEMEDVMAKLVTKPGEALFA</sequence>
<evidence type="ECO:0000256" key="1">
    <source>
        <dbReference type="ARBA" id="ARBA00022450"/>
    </source>
</evidence>
<dbReference type="SUPFAM" id="SSF52777">
    <property type="entry name" value="CoA-dependent acyltransferases"/>
    <property type="match status" value="4"/>
</dbReference>
<dbReference type="SUPFAM" id="SSF47336">
    <property type="entry name" value="ACP-like"/>
    <property type="match status" value="2"/>
</dbReference>
<evidence type="ECO:0000313" key="7">
    <source>
        <dbReference type="Proteomes" id="UP001521116"/>
    </source>
</evidence>
<keyword evidence="3" id="KW-0436">Ligase</keyword>
<dbReference type="PROSITE" id="PS00012">
    <property type="entry name" value="PHOSPHOPANTETHEINE"/>
    <property type="match status" value="2"/>
</dbReference>
<dbReference type="PANTHER" id="PTHR45527">
    <property type="entry name" value="NONRIBOSOMAL PEPTIDE SYNTHETASE"/>
    <property type="match status" value="1"/>
</dbReference>
<protein>
    <submittedName>
        <fullName evidence="6">NRPS</fullName>
    </submittedName>
</protein>
<feature type="domain" description="Carrier" evidence="5">
    <location>
        <begin position="739"/>
        <end position="814"/>
    </location>
</feature>
<evidence type="ECO:0000256" key="2">
    <source>
        <dbReference type="ARBA" id="ARBA00022553"/>
    </source>
</evidence>
<dbReference type="InterPro" id="IPR042099">
    <property type="entry name" value="ANL_N_sf"/>
</dbReference>
<dbReference type="CDD" id="cd19545">
    <property type="entry name" value="FUM14_C_NRPS-like"/>
    <property type="match status" value="1"/>
</dbReference>
<evidence type="ECO:0000313" key="6">
    <source>
        <dbReference type="EMBL" id="KAL1635400.1"/>
    </source>
</evidence>
<comment type="similarity">
    <text evidence="4">Belongs to the NRP synthetase family.</text>
</comment>
<dbReference type="Gene3D" id="1.10.1200.10">
    <property type="entry name" value="ACP-like"/>
    <property type="match status" value="2"/>
</dbReference>
<keyword evidence="7" id="KW-1185">Reference proteome</keyword>
<dbReference type="CDD" id="cd19542">
    <property type="entry name" value="CT_NRPS-like"/>
    <property type="match status" value="1"/>
</dbReference>
<dbReference type="InterPro" id="IPR020806">
    <property type="entry name" value="PKS_PP-bd"/>
</dbReference>
<dbReference type="InterPro" id="IPR010071">
    <property type="entry name" value="AA_adenyl_dom"/>
</dbReference>
<name>A0ABR3T799_9PEZI</name>
<dbReference type="Gene3D" id="3.30.559.10">
    <property type="entry name" value="Chloramphenicol acetyltransferase-like domain"/>
    <property type="match status" value="2"/>
</dbReference>
<dbReference type="InterPro" id="IPR045851">
    <property type="entry name" value="AMP-bd_C_sf"/>
</dbReference>
<evidence type="ECO:0000256" key="4">
    <source>
        <dbReference type="ARBA" id="ARBA00029454"/>
    </source>
</evidence>
<dbReference type="NCBIfam" id="TIGR01733">
    <property type="entry name" value="AA-adenyl-dom"/>
    <property type="match status" value="1"/>
</dbReference>
<keyword evidence="1" id="KW-0596">Phosphopantetheine</keyword>
<dbReference type="InterPro" id="IPR020845">
    <property type="entry name" value="AMP-binding_CS"/>
</dbReference>
<dbReference type="InterPro" id="IPR036736">
    <property type="entry name" value="ACP-like_sf"/>
</dbReference>